<feature type="transmembrane region" description="Helical" evidence="1">
    <location>
        <begin position="141"/>
        <end position="162"/>
    </location>
</feature>
<feature type="transmembrane region" description="Helical" evidence="1">
    <location>
        <begin position="200"/>
        <end position="222"/>
    </location>
</feature>
<keyword evidence="1" id="KW-1133">Transmembrane helix</keyword>
<feature type="transmembrane region" description="Helical" evidence="1">
    <location>
        <begin position="87"/>
        <end position="105"/>
    </location>
</feature>
<dbReference type="Proteomes" id="UP000837801">
    <property type="component" value="Unassembled WGS sequence"/>
</dbReference>
<feature type="transmembrane region" description="Helical" evidence="1">
    <location>
        <begin position="42"/>
        <end position="75"/>
    </location>
</feature>
<feature type="transmembrane region" description="Helical" evidence="1">
    <location>
        <begin position="174"/>
        <end position="194"/>
    </location>
</feature>
<organism evidence="2 3">
    <name type="scientific">[Candida] railenensis</name>
    <dbReference type="NCBI Taxonomy" id="45579"/>
    <lineage>
        <taxon>Eukaryota</taxon>
        <taxon>Fungi</taxon>
        <taxon>Dikarya</taxon>
        <taxon>Ascomycota</taxon>
        <taxon>Saccharomycotina</taxon>
        <taxon>Pichiomycetes</taxon>
        <taxon>Debaryomycetaceae</taxon>
        <taxon>Kurtzmaniella</taxon>
    </lineage>
</organism>
<feature type="transmembrane region" description="Helical" evidence="1">
    <location>
        <begin position="260"/>
        <end position="279"/>
    </location>
</feature>
<feature type="transmembrane region" description="Helical" evidence="1">
    <location>
        <begin position="117"/>
        <end position="135"/>
    </location>
</feature>
<dbReference type="EMBL" id="CAKXYY010000022">
    <property type="protein sequence ID" value="CAH2355149.1"/>
    <property type="molecule type" value="Genomic_DNA"/>
</dbReference>
<protein>
    <submittedName>
        <fullName evidence="2">Uncharacterized protein</fullName>
    </submittedName>
</protein>
<feature type="transmembrane region" description="Helical" evidence="1">
    <location>
        <begin position="12"/>
        <end position="30"/>
    </location>
</feature>
<name>A0A9P0W111_9ASCO</name>
<keyword evidence="1" id="KW-0812">Transmembrane</keyword>
<keyword evidence="3" id="KW-1185">Reference proteome</keyword>
<evidence type="ECO:0000313" key="2">
    <source>
        <dbReference type="EMBL" id="CAH2355149.1"/>
    </source>
</evidence>
<keyword evidence="1" id="KW-0472">Membrane</keyword>
<feature type="transmembrane region" description="Helical" evidence="1">
    <location>
        <begin position="234"/>
        <end position="254"/>
    </location>
</feature>
<proteinExistence type="predicted"/>
<sequence length="303" mass="33047">MTWNFVSVANSACRYICSILLCSYSCYILSRLGFHLNVLNLYIATSIYTAISATMSFLTGLVPVLLAGFIIIYPGVAPELTPGYEKSNLVFTSLIKLFSIQVVALKRNEVVPGMKIRPLYGIATCQIVFAALTFYCVNIASALQVLYILALAACTLAVIIPLDEVMARIQEHGLTRGNITAALFALLFIAHPIGDWLPGSYGSIIVFASLIKLCCIQVVVAVKKKSRAFSFRIWPLYGIAISQIMRATSTFYLMDSSPMICLAINILGILVIGACAGFMNKDPFPKNISSSEDSDVSTYDVKN</sequence>
<comment type="caution">
    <text evidence="2">The sequence shown here is derived from an EMBL/GenBank/DDBJ whole genome shotgun (WGS) entry which is preliminary data.</text>
</comment>
<gene>
    <name evidence="2" type="ORF">CLIB1423_22S00848</name>
</gene>
<accession>A0A9P0W111</accession>
<evidence type="ECO:0000313" key="3">
    <source>
        <dbReference type="Proteomes" id="UP000837801"/>
    </source>
</evidence>
<evidence type="ECO:0000256" key="1">
    <source>
        <dbReference type="SAM" id="Phobius"/>
    </source>
</evidence>
<dbReference type="AlphaFoldDB" id="A0A9P0W111"/>
<reference evidence="2" key="1">
    <citation type="submission" date="2022-03" db="EMBL/GenBank/DDBJ databases">
        <authorList>
            <person name="Legras J.-L."/>
            <person name="Devillers H."/>
            <person name="Grondin C."/>
        </authorList>
    </citation>
    <scope>NUCLEOTIDE SEQUENCE</scope>
    <source>
        <strain evidence="2">CLIB 1423</strain>
    </source>
</reference>